<reference evidence="2" key="2">
    <citation type="journal article" date="2023" name="IMA Fungus">
        <title>Comparative genomic study of the Penicillium genus elucidates a diverse pangenome and 15 lateral gene transfer events.</title>
        <authorList>
            <person name="Petersen C."/>
            <person name="Sorensen T."/>
            <person name="Nielsen M.R."/>
            <person name="Sondergaard T.E."/>
            <person name="Sorensen J.L."/>
            <person name="Fitzpatrick D.A."/>
            <person name="Frisvad J.C."/>
            <person name="Nielsen K.L."/>
        </authorList>
    </citation>
    <scope>NUCLEOTIDE SEQUENCE</scope>
    <source>
        <strain evidence="2">IBT 34128</strain>
    </source>
</reference>
<comment type="caution">
    <text evidence="2">The sequence shown here is derived from an EMBL/GenBank/DDBJ whole genome shotgun (WGS) entry which is preliminary data.</text>
</comment>
<dbReference type="RefSeq" id="XP_056515118.1">
    <property type="nucleotide sequence ID" value="XM_056652189.1"/>
</dbReference>
<dbReference type="EMBL" id="JAPMSZ010000003">
    <property type="protein sequence ID" value="KAJ5110350.1"/>
    <property type="molecule type" value="Genomic_DNA"/>
</dbReference>
<feature type="region of interest" description="Disordered" evidence="1">
    <location>
        <begin position="1"/>
        <end position="22"/>
    </location>
</feature>
<feature type="compositionally biased region" description="Polar residues" evidence="1">
    <location>
        <begin position="198"/>
        <end position="208"/>
    </location>
</feature>
<evidence type="ECO:0000256" key="1">
    <source>
        <dbReference type="SAM" id="MobiDB-lite"/>
    </source>
</evidence>
<feature type="compositionally biased region" description="Pro residues" evidence="1">
    <location>
        <begin position="210"/>
        <end position="238"/>
    </location>
</feature>
<dbReference type="Proteomes" id="UP001141434">
    <property type="component" value="Unassembled WGS sequence"/>
</dbReference>
<dbReference type="AlphaFoldDB" id="A0A9W9G1G5"/>
<evidence type="ECO:0000313" key="2">
    <source>
        <dbReference type="EMBL" id="KAJ5110350.1"/>
    </source>
</evidence>
<name>A0A9W9G1G5_9EURO</name>
<feature type="compositionally biased region" description="Basic residues" evidence="1">
    <location>
        <begin position="136"/>
        <end position="151"/>
    </location>
</feature>
<evidence type="ECO:0000313" key="3">
    <source>
        <dbReference type="Proteomes" id="UP001141434"/>
    </source>
</evidence>
<feature type="region of interest" description="Disordered" evidence="1">
    <location>
        <begin position="135"/>
        <end position="239"/>
    </location>
</feature>
<keyword evidence="3" id="KW-1185">Reference proteome</keyword>
<protein>
    <submittedName>
        <fullName evidence="2">Uncharacterized protein</fullName>
    </submittedName>
</protein>
<accession>A0A9W9G1G5</accession>
<dbReference type="GeneID" id="81391357"/>
<dbReference type="OrthoDB" id="4498420at2759"/>
<gene>
    <name evidence="2" type="ORF">NUU61_001607</name>
</gene>
<organism evidence="2 3">
    <name type="scientific">Penicillium alfredii</name>
    <dbReference type="NCBI Taxonomy" id="1506179"/>
    <lineage>
        <taxon>Eukaryota</taxon>
        <taxon>Fungi</taxon>
        <taxon>Dikarya</taxon>
        <taxon>Ascomycota</taxon>
        <taxon>Pezizomycotina</taxon>
        <taxon>Eurotiomycetes</taxon>
        <taxon>Eurotiomycetidae</taxon>
        <taxon>Eurotiales</taxon>
        <taxon>Aspergillaceae</taxon>
        <taxon>Penicillium</taxon>
    </lineage>
</organism>
<reference evidence="2" key="1">
    <citation type="submission" date="2022-11" db="EMBL/GenBank/DDBJ databases">
        <authorList>
            <person name="Petersen C."/>
        </authorList>
    </citation>
    <scope>NUCLEOTIDE SEQUENCE</scope>
    <source>
        <strain evidence="2">IBT 34128</strain>
    </source>
</reference>
<sequence>MPADTPSPNRIDPNPNNWPDRAKPLTIEDETLLFRICNRHASHFGVSCTLVAWYKMVAADLARALGRPYRWEPTRRRIKAITQRRLQCPGRFEQWGQQVPNLGRTIDPTNHWTLQLMAEVDQWIPTWQRWEEKTKACKHGRRFKGRKGHKHGTADPDHHPTPTRPDSVADSATPGTHTSGADPCRRRESYIYPPPKGTSPSEAITQIPDSAPPPILVPVDNPAPKPGHQPSTPVPAPPTSVILSLNFPGESPRVPVQVDVLVNPY</sequence>
<proteinExistence type="predicted"/>